<keyword evidence="2" id="KW-0813">Transport</keyword>
<evidence type="ECO:0000256" key="6">
    <source>
        <dbReference type="ARBA" id="ARBA00023136"/>
    </source>
</evidence>
<feature type="transmembrane region" description="Helical" evidence="8">
    <location>
        <begin position="401"/>
        <end position="426"/>
    </location>
</feature>
<dbReference type="Gene3D" id="1.20.1250.20">
    <property type="entry name" value="MFS general substrate transporter like domains"/>
    <property type="match status" value="1"/>
</dbReference>
<sequence>MWLDRKGGTASPASPRPEPAWTSKTHFYSTQGKPVLNAPHRADTAPRLSPAEIRSIIIGLVAAMLLAALDQTIVATAMPTIGLELGDAANLPWIVTAYLLASTAVTPLYGKLSDIHGRRIMLLIAITTFSVGSLLCALAPTMIALALARGLQGIGGGGLIALSQIILADILSAKERARYQVYIAGVFALSSVAGPLLGGFFAQHLHWSAIFWINLPIGLAAFILTNDKLRLLPRNERRHSVDYPGAALLVVSSTSLMLALSWGGVRYPWGSAPVLGLAAFGLLSGVAFAARLATAGEPLIPLSVLRDRVVTSATLAACFAMGTLIGLSIYVPIFLEGVIGLDPSRSGLAMVPLMVGTVVGATLSGRSMAYLRHYKRLPLALLTLSVGACGLLAFMGPELPLWFTEILFVLLSMGIGTVLPLSTIVVQNAVAPQQLGIATASMNFFRSLGGALIVAIFGTLVLGGAGGAGESAVHDMAALIRGADAGQLGQTFRLVFLAACFGLVLALGCLSLVEERPLQETVGHGRDGRGQRD</sequence>
<feature type="transmembrane region" description="Helical" evidence="8">
    <location>
        <begin position="314"/>
        <end position="335"/>
    </location>
</feature>
<evidence type="ECO:0000259" key="9">
    <source>
        <dbReference type="PROSITE" id="PS50850"/>
    </source>
</evidence>
<feature type="transmembrane region" description="Helical" evidence="8">
    <location>
        <begin position="122"/>
        <end position="148"/>
    </location>
</feature>
<feature type="transmembrane region" description="Helical" evidence="8">
    <location>
        <begin position="154"/>
        <end position="172"/>
    </location>
</feature>
<feature type="transmembrane region" description="Helical" evidence="8">
    <location>
        <begin position="347"/>
        <end position="365"/>
    </location>
</feature>
<feature type="transmembrane region" description="Helical" evidence="8">
    <location>
        <begin position="494"/>
        <end position="513"/>
    </location>
</feature>
<dbReference type="Pfam" id="PF07690">
    <property type="entry name" value="MFS_1"/>
    <property type="match status" value="1"/>
</dbReference>
<keyword evidence="6 8" id="KW-0472">Membrane</keyword>
<feature type="domain" description="Major facilitator superfamily (MFS) profile" evidence="9">
    <location>
        <begin position="56"/>
        <end position="517"/>
    </location>
</feature>
<dbReference type="PROSITE" id="PS50850">
    <property type="entry name" value="MFS"/>
    <property type="match status" value="1"/>
</dbReference>
<feature type="transmembrane region" description="Helical" evidence="8">
    <location>
        <begin position="447"/>
        <end position="466"/>
    </location>
</feature>
<dbReference type="Proteomes" id="UP000233769">
    <property type="component" value="Chromosome tk0001"/>
</dbReference>
<dbReference type="AlphaFoldDB" id="A0A2N9AVG8"/>
<evidence type="ECO:0000256" key="7">
    <source>
        <dbReference type="SAM" id="MobiDB-lite"/>
    </source>
</evidence>
<name>A0A2N9AVG8_METEX</name>
<evidence type="ECO:0000256" key="3">
    <source>
        <dbReference type="ARBA" id="ARBA00022475"/>
    </source>
</evidence>
<dbReference type="Gene3D" id="1.20.1720.10">
    <property type="entry name" value="Multidrug resistance protein D"/>
    <property type="match status" value="1"/>
</dbReference>
<feature type="transmembrane region" description="Helical" evidence="8">
    <location>
        <begin position="90"/>
        <end position="110"/>
    </location>
</feature>
<feature type="transmembrane region" description="Helical" evidence="8">
    <location>
        <begin position="246"/>
        <end position="265"/>
    </location>
</feature>
<dbReference type="EMBL" id="LT962688">
    <property type="protein sequence ID" value="SOR31317.1"/>
    <property type="molecule type" value="Genomic_DNA"/>
</dbReference>
<dbReference type="SUPFAM" id="SSF103473">
    <property type="entry name" value="MFS general substrate transporter"/>
    <property type="match status" value="1"/>
</dbReference>
<keyword evidence="3" id="KW-1003">Cell membrane</keyword>
<reference evidence="11" key="1">
    <citation type="submission" date="2017-10" db="EMBL/GenBank/DDBJ databases">
        <authorList>
            <person name="Regsiter A."/>
            <person name="William W."/>
        </authorList>
    </citation>
    <scope>NUCLEOTIDE SEQUENCE [LARGE SCALE GENOMIC DNA]</scope>
</reference>
<feature type="transmembrane region" description="Helical" evidence="8">
    <location>
        <begin position="179"/>
        <end position="201"/>
    </location>
</feature>
<gene>
    <name evidence="10" type="ORF">TK0001_4732</name>
</gene>
<dbReference type="GO" id="GO:0005886">
    <property type="term" value="C:plasma membrane"/>
    <property type="evidence" value="ECO:0007669"/>
    <property type="project" value="UniProtKB-SubCell"/>
</dbReference>
<evidence type="ECO:0000313" key="10">
    <source>
        <dbReference type="EMBL" id="SOR31317.1"/>
    </source>
</evidence>
<dbReference type="InterPro" id="IPR011701">
    <property type="entry name" value="MFS"/>
</dbReference>
<evidence type="ECO:0000256" key="5">
    <source>
        <dbReference type="ARBA" id="ARBA00022989"/>
    </source>
</evidence>
<accession>A0A2N9AVG8</accession>
<dbReference type="FunFam" id="1.20.1720.10:FF:000004">
    <property type="entry name" value="EmrB/QacA family drug resistance transporter"/>
    <property type="match status" value="1"/>
</dbReference>
<dbReference type="InterPro" id="IPR036259">
    <property type="entry name" value="MFS_trans_sf"/>
</dbReference>
<feature type="transmembrane region" description="Helical" evidence="8">
    <location>
        <begin position="377"/>
        <end position="395"/>
    </location>
</feature>
<evidence type="ECO:0000256" key="1">
    <source>
        <dbReference type="ARBA" id="ARBA00004651"/>
    </source>
</evidence>
<evidence type="ECO:0000256" key="8">
    <source>
        <dbReference type="SAM" id="Phobius"/>
    </source>
</evidence>
<feature type="transmembrane region" description="Helical" evidence="8">
    <location>
        <begin position="56"/>
        <end position="78"/>
    </location>
</feature>
<dbReference type="CDD" id="cd17502">
    <property type="entry name" value="MFS_Azr1_MDR_like"/>
    <property type="match status" value="1"/>
</dbReference>
<feature type="region of interest" description="Disordered" evidence="7">
    <location>
        <begin position="1"/>
        <end position="24"/>
    </location>
</feature>
<evidence type="ECO:0000256" key="2">
    <source>
        <dbReference type="ARBA" id="ARBA00022448"/>
    </source>
</evidence>
<evidence type="ECO:0000256" key="4">
    <source>
        <dbReference type="ARBA" id="ARBA00022692"/>
    </source>
</evidence>
<keyword evidence="4 8" id="KW-0812">Transmembrane</keyword>
<feature type="transmembrane region" description="Helical" evidence="8">
    <location>
        <begin position="271"/>
        <end position="293"/>
    </location>
</feature>
<feature type="transmembrane region" description="Helical" evidence="8">
    <location>
        <begin position="207"/>
        <end position="225"/>
    </location>
</feature>
<evidence type="ECO:0000313" key="11">
    <source>
        <dbReference type="Proteomes" id="UP000233769"/>
    </source>
</evidence>
<dbReference type="PANTHER" id="PTHR23501">
    <property type="entry name" value="MAJOR FACILITATOR SUPERFAMILY"/>
    <property type="match status" value="1"/>
</dbReference>
<comment type="subcellular location">
    <subcellularLocation>
        <location evidence="1">Cell membrane</location>
        <topology evidence="1">Multi-pass membrane protein</topology>
    </subcellularLocation>
</comment>
<dbReference type="PANTHER" id="PTHR23501:SF197">
    <property type="entry name" value="COMD"/>
    <property type="match status" value="1"/>
</dbReference>
<keyword evidence="5 8" id="KW-1133">Transmembrane helix</keyword>
<dbReference type="GO" id="GO:0022857">
    <property type="term" value="F:transmembrane transporter activity"/>
    <property type="evidence" value="ECO:0007669"/>
    <property type="project" value="InterPro"/>
</dbReference>
<proteinExistence type="predicted"/>
<protein>
    <submittedName>
        <fullName evidence="10">Putative transporter, major facilitator superfamily</fullName>
    </submittedName>
</protein>
<dbReference type="InterPro" id="IPR020846">
    <property type="entry name" value="MFS_dom"/>
</dbReference>
<organism evidence="10 11">
    <name type="scientific">Methylorubrum extorquens</name>
    <name type="common">Methylobacterium dichloromethanicum</name>
    <name type="synonym">Methylobacterium extorquens</name>
    <dbReference type="NCBI Taxonomy" id="408"/>
    <lineage>
        <taxon>Bacteria</taxon>
        <taxon>Pseudomonadati</taxon>
        <taxon>Pseudomonadota</taxon>
        <taxon>Alphaproteobacteria</taxon>
        <taxon>Hyphomicrobiales</taxon>
        <taxon>Methylobacteriaceae</taxon>
        <taxon>Methylorubrum</taxon>
    </lineage>
</organism>